<dbReference type="SUPFAM" id="SSF51556">
    <property type="entry name" value="Metallo-dependent hydrolases"/>
    <property type="match status" value="1"/>
</dbReference>
<dbReference type="InterPro" id="IPR032466">
    <property type="entry name" value="Metal_Hydrolase"/>
</dbReference>
<dbReference type="GO" id="GO:0016788">
    <property type="term" value="F:hydrolase activity, acting on ester bonds"/>
    <property type="evidence" value="ECO:0007669"/>
    <property type="project" value="InterPro"/>
</dbReference>
<dbReference type="GO" id="GO:0004536">
    <property type="term" value="F:DNA nuclease activity"/>
    <property type="evidence" value="ECO:0007669"/>
    <property type="project" value="InterPro"/>
</dbReference>
<feature type="binding site" evidence="3">
    <location>
        <position position="129"/>
    </location>
    <ligand>
        <name>a divalent metal cation</name>
        <dbReference type="ChEBI" id="CHEBI:60240"/>
        <label>2</label>
    </ligand>
</feature>
<dbReference type="FunFam" id="3.20.20.140:FF:000005">
    <property type="entry name" value="TatD family hydrolase"/>
    <property type="match status" value="1"/>
</dbReference>
<dbReference type="CDD" id="cd01310">
    <property type="entry name" value="TatD_DNAse"/>
    <property type="match status" value="1"/>
</dbReference>
<dbReference type="PIRSF" id="PIRSF005902">
    <property type="entry name" value="DNase_TatD"/>
    <property type="match status" value="1"/>
</dbReference>
<organism evidence="4">
    <name type="scientific">uncultured Chloroflexota bacterium</name>
    <dbReference type="NCBI Taxonomy" id="166587"/>
    <lineage>
        <taxon>Bacteria</taxon>
        <taxon>Bacillati</taxon>
        <taxon>Chloroflexota</taxon>
        <taxon>environmental samples</taxon>
    </lineage>
</organism>
<dbReference type="AlphaFoldDB" id="H5SHN6"/>
<dbReference type="InterPro" id="IPR015991">
    <property type="entry name" value="TatD/YcfH-like"/>
</dbReference>
<feature type="binding site" evidence="3">
    <location>
        <position position="93"/>
    </location>
    <ligand>
        <name>a divalent metal cation</name>
        <dbReference type="ChEBI" id="CHEBI:60240"/>
        <label>1</label>
    </ligand>
</feature>
<feature type="binding site" evidence="3">
    <location>
        <position position="219"/>
    </location>
    <ligand>
        <name>a divalent metal cation</name>
        <dbReference type="ChEBI" id="CHEBI:60240"/>
        <label>1</label>
    </ligand>
</feature>
<feature type="binding site" evidence="3">
    <location>
        <position position="171"/>
    </location>
    <ligand>
        <name>a divalent metal cation</name>
        <dbReference type="ChEBI" id="CHEBI:60240"/>
        <label>2</label>
    </ligand>
</feature>
<dbReference type="Pfam" id="PF01026">
    <property type="entry name" value="TatD_DNase"/>
    <property type="match status" value="1"/>
</dbReference>
<evidence type="ECO:0000256" key="3">
    <source>
        <dbReference type="PIRSR" id="PIRSR005902-1"/>
    </source>
</evidence>
<dbReference type="GO" id="GO:0005829">
    <property type="term" value="C:cytosol"/>
    <property type="evidence" value="ECO:0007669"/>
    <property type="project" value="TreeGrafter"/>
</dbReference>
<dbReference type="EMBL" id="AP011725">
    <property type="protein sequence ID" value="BAL55672.1"/>
    <property type="molecule type" value="Genomic_DNA"/>
</dbReference>
<evidence type="ECO:0000256" key="1">
    <source>
        <dbReference type="ARBA" id="ARBA00022723"/>
    </source>
</evidence>
<evidence type="ECO:0000256" key="2">
    <source>
        <dbReference type="ARBA" id="ARBA00022801"/>
    </source>
</evidence>
<proteinExistence type="predicted"/>
<sequence length="274" mass="29733">MKLTDTHCHLDLDRFAADRDQVLARAQAAGLIRILIPALHETSSDAAVKLAQSSPMLYAAVGVHPTEARSWGAETLKNLRQKAAAPKVVAIGEIGLDYYWDAAPPALQQDVLRRQLDLAAELNLPIILHLREKGDAPEGPCTEDLLRIVGEWVKELRAGDHPLASRPGVFHAFSGTPAAAQSILALGFYIGVGGPVTYRADRAAVVATLPLERLLLETDAPFLAPHPYRGKRNEPAHIWHIADKIAQIHSRSQEEVAAITTQNAANLFSWGGND</sequence>
<reference evidence="4" key="2">
    <citation type="journal article" date="2012" name="PLoS ONE">
        <title>A Deeply Branching Thermophilic Bacterium with an Ancient Acetyl-CoA Pathway Dominates a Subsurface Ecosystem.</title>
        <authorList>
            <person name="Takami H."/>
            <person name="Noguchi H."/>
            <person name="Takaki Y."/>
            <person name="Uchiyama I."/>
            <person name="Toyoda A."/>
            <person name="Nishi S."/>
            <person name="Chee G.-J."/>
            <person name="Arai W."/>
            <person name="Nunoura T."/>
            <person name="Itoh T."/>
            <person name="Hattori M."/>
            <person name="Takai K."/>
        </authorList>
    </citation>
    <scope>NUCLEOTIDE SEQUENCE</scope>
</reference>
<dbReference type="PROSITE" id="PS01091">
    <property type="entry name" value="TATD_3"/>
    <property type="match status" value="1"/>
</dbReference>
<dbReference type="InterPro" id="IPR018228">
    <property type="entry name" value="DNase_TatD-rel_CS"/>
</dbReference>
<evidence type="ECO:0000313" key="4">
    <source>
        <dbReference type="EMBL" id="BAL55672.1"/>
    </source>
</evidence>
<feature type="binding site" evidence="3">
    <location>
        <position position="9"/>
    </location>
    <ligand>
        <name>a divalent metal cation</name>
        <dbReference type="ChEBI" id="CHEBI:60240"/>
        <label>1</label>
    </ligand>
</feature>
<gene>
    <name evidence="4" type="ORF">HGMM_F30B08C24</name>
</gene>
<dbReference type="NCBIfam" id="TIGR00010">
    <property type="entry name" value="YchF/TatD family DNA exonuclease"/>
    <property type="match status" value="1"/>
</dbReference>
<dbReference type="PANTHER" id="PTHR46124:SF2">
    <property type="entry name" value="D-AMINOACYL-TRNA DEACYLASE"/>
    <property type="match status" value="1"/>
</dbReference>
<keyword evidence="2 4" id="KW-0378">Hydrolase</keyword>
<reference evidence="4" key="1">
    <citation type="journal article" date="2005" name="Environ. Microbiol.">
        <title>Genetic and functional properties of uncultivated thermophilic crenarchaeotes from a subsurface gold mine as revealed by analysis of genome fragments.</title>
        <authorList>
            <person name="Nunoura T."/>
            <person name="Hirayama H."/>
            <person name="Takami H."/>
            <person name="Oida H."/>
            <person name="Nishi S."/>
            <person name="Shimamura S."/>
            <person name="Suzuki Y."/>
            <person name="Inagaki F."/>
            <person name="Takai K."/>
            <person name="Nealson K.H."/>
            <person name="Horikoshi K."/>
        </authorList>
    </citation>
    <scope>NUCLEOTIDE SEQUENCE</scope>
</reference>
<dbReference type="PANTHER" id="PTHR46124">
    <property type="entry name" value="D-AMINOACYL-TRNA DEACYLASE"/>
    <property type="match status" value="1"/>
</dbReference>
<name>H5SHN6_9CHLR</name>
<accession>H5SHN6</accession>
<protein>
    <submittedName>
        <fullName evidence="4">Hydrolase, TatD family</fullName>
    </submittedName>
</protein>
<dbReference type="GO" id="GO:0046872">
    <property type="term" value="F:metal ion binding"/>
    <property type="evidence" value="ECO:0007669"/>
    <property type="project" value="UniProtKB-KW"/>
</dbReference>
<dbReference type="InterPro" id="IPR001130">
    <property type="entry name" value="TatD-like"/>
</dbReference>
<feature type="binding site" evidence="3">
    <location>
        <position position="7"/>
    </location>
    <ligand>
        <name>a divalent metal cation</name>
        <dbReference type="ChEBI" id="CHEBI:60240"/>
        <label>1</label>
    </ligand>
</feature>
<keyword evidence="1 3" id="KW-0479">Metal-binding</keyword>
<dbReference type="Gene3D" id="3.20.20.140">
    <property type="entry name" value="Metal-dependent hydrolases"/>
    <property type="match status" value="1"/>
</dbReference>